<organism evidence="2 3">
    <name type="scientific">Baia soyae</name>
    <dbReference type="NCBI Taxonomy" id="1544746"/>
    <lineage>
        <taxon>Bacteria</taxon>
        <taxon>Bacillati</taxon>
        <taxon>Bacillota</taxon>
        <taxon>Bacilli</taxon>
        <taxon>Bacillales</taxon>
        <taxon>Thermoactinomycetaceae</taxon>
        <taxon>Baia</taxon>
    </lineage>
</organism>
<dbReference type="InterPro" id="IPR029068">
    <property type="entry name" value="Glyas_Bleomycin-R_OHBP_Dase"/>
</dbReference>
<feature type="domain" description="VOC" evidence="1">
    <location>
        <begin position="7"/>
        <end position="121"/>
    </location>
</feature>
<dbReference type="PANTHER" id="PTHR39175">
    <property type="entry name" value="FAMILY PROTEIN, PUTATIVE (AFU_ORTHOLOGUE AFUA_3G15060)-RELATED"/>
    <property type="match status" value="1"/>
</dbReference>
<accession>A0A4V2SY14</accession>
<dbReference type="SUPFAM" id="SSF54593">
    <property type="entry name" value="Glyoxalase/Bleomycin resistance protein/Dihydroxybiphenyl dioxygenase"/>
    <property type="match status" value="1"/>
</dbReference>
<keyword evidence="2" id="KW-0223">Dioxygenase</keyword>
<protein>
    <submittedName>
        <fullName evidence="2">Catechol 2,3-dioxygenase-like lactoylglutathione lyase family enzyme</fullName>
    </submittedName>
</protein>
<comment type="caution">
    <text evidence="2">The sequence shown here is derived from an EMBL/GenBank/DDBJ whole genome shotgun (WGS) entry which is preliminary data.</text>
</comment>
<evidence type="ECO:0000313" key="2">
    <source>
        <dbReference type="EMBL" id="TCP68336.1"/>
    </source>
</evidence>
<dbReference type="PROSITE" id="PS51819">
    <property type="entry name" value="VOC"/>
    <property type="match status" value="1"/>
</dbReference>
<name>A0A4V2SY14_9BACL</name>
<dbReference type="OrthoDB" id="9813630at2"/>
<dbReference type="RefSeq" id="WP_131848775.1">
    <property type="nucleotide sequence ID" value="NZ_SLXV01000017.1"/>
</dbReference>
<dbReference type="Gene3D" id="3.10.180.10">
    <property type="entry name" value="2,3-Dihydroxybiphenyl 1,2-Dioxygenase, domain 1"/>
    <property type="match status" value="1"/>
</dbReference>
<dbReference type="AlphaFoldDB" id="A0A4V2SY14"/>
<sequence>MAFQFQGFDHIQLSAPVDSEEKARAFFSDILGMNEIPKPDNLKKRGGVWFEVGTQQLHIGIQKDFSPAQKAHPAFQVKNLDGLREQLIQNDIDVIDDEPLEGANRFYVQDPFGNRIEFLERI</sequence>
<dbReference type="GO" id="GO:0016829">
    <property type="term" value="F:lyase activity"/>
    <property type="evidence" value="ECO:0007669"/>
    <property type="project" value="UniProtKB-KW"/>
</dbReference>
<evidence type="ECO:0000259" key="1">
    <source>
        <dbReference type="PROSITE" id="PS51819"/>
    </source>
</evidence>
<keyword evidence="2" id="KW-0560">Oxidoreductase</keyword>
<dbReference type="InterPro" id="IPR004360">
    <property type="entry name" value="Glyas_Fos-R_dOase_dom"/>
</dbReference>
<dbReference type="Pfam" id="PF00903">
    <property type="entry name" value="Glyoxalase"/>
    <property type="match status" value="1"/>
</dbReference>
<keyword evidence="3" id="KW-1185">Reference proteome</keyword>
<keyword evidence="2" id="KW-0456">Lyase</keyword>
<gene>
    <name evidence="2" type="ORF">EDD57_11723</name>
</gene>
<dbReference type="Proteomes" id="UP000294746">
    <property type="component" value="Unassembled WGS sequence"/>
</dbReference>
<evidence type="ECO:0000313" key="3">
    <source>
        <dbReference type="Proteomes" id="UP000294746"/>
    </source>
</evidence>
<reference evidence="2 3" key="1">
    <citation type="submission" date="2019-03" db="EMBL/GenBank/DDBJ databases">
        <title>Genomic Encyclopedia of Type Strains, Phase IV (KMG-IV): sequencing the most valuable type-strain genomes for metagenomic binning, comparative biology and taxonomic classification.</title>
        <authorList>
            <person name="Goeker M."/>
        </authorList>
    </citation>
    <scope>NUCLEOTIDE SEQUENCE [LARGE SCALE GENOMIC DNA]</scope>
    <source>
        <strain evidence="2 3">DSM 46831</strain>
    </source>
</reference>
<dbReference type="PANTHER" id="PTHR39175:SF1">
    <property type="entry name" value="FAMILY PROTEIN, PUTATIVE (AFU_ORTHOLOGUE AFUA_3G15060)-RELATED"/>
    <property type="match status" value="1"/>
</dbReference>
<dbReference type="GO" id="GO:0051213">
    <property type="term" value="F:dioxygenase activity"/>
    <property type="evidence" value="ECO:0007669"/>
    <property type="project" value="UniProtKB-KW"/>
</dbReference>
<dbReference type="EMBL" id="SLXV01000017">
    <property type="protein sequence ID" value="TCP68336.1"/>
    <property type="molecule type" value="Genomic_DNA"/>
</dbReference>
<proteinExistence type="predicted"/>
<dbReference type="InterPro" id="IPR037523">
    <property type="entry name" value="VOC_core"/>
</dbReference>